<gene>
    <name evidence="1" type="ORF">T02_7452</name>
</gene>
<keyword evidence="2" id="KW-1185">Reference proteome</keyword>
<sequence>MEGLATYFTLKEMMKCGRPYHILHTCMVSLLYEFACV</sequence>
<comment type="caution">
    <text evidence="1">The sequence shown here is derived from an EMBL/GenBank/DDBJ whole genome shotgun (WGS) entry which is preliminary data.</text>
</comment>
<dbReference type="AlphaFoldDB" id="A0A0V1KI39"/>
<dbReference type="EMBL" id="JYDW01001891">
    <property type="protein sequence ID" value="KRZ46888.1"/>
    <property type="molecule type" value="Genomic_DNA"/>
</dbReference>
<name>A0A0V1KI39_9BILA</name>
<reference evidence="1 2" key="1">
    <citation type="submission" date="2015-05" db="EMBL/GenBank/DDBJ databases">
        <title>Evolution of Trichinella species and genotypes.</title>
        <authorList>
            <person name="Korhonen P.K."/>
            <person name="Edoardo P."/>
            <person name="Giuseppe L.R."/>
            <person name="Gasser R.B."/>
        </authorList>
    </citation>
    <scope>NUCLEOTIDE SEQUENCE [LARGE SCALE GENOMIC DNA]</scope>
    <source>
        <strain evidence="1">ISS10</strain>
    </source>
</reference>
<protein>
    <submittedName>
        <fullName evidence="1">Uncharacterized protein</fullName>
    </submittedName>
</protein>
<organism evidence="1 2">
    <name type="scientific">Trichinella nativa</name>
    <dbReference type="NCBI Taxonomy" id="6335"/>
    <lineage>
        <taxon>Eukaryota</taxon>
        <taxon>Metazoa</taxon>
        <taxon>Ecdysozoa</taxon>
        <taxon>Nematoda</taxon>
        <taxon>Enoplea</taxon>
        <taxon>Dorylaimia</taxon>
        <taxon>Trichinellida</taxon>
        <taxon>Trichinellidae</taxon>
        <taxon>Trichinella</taxon>
    </lineage>
</organism>
<proteinExistence type="predicted"/>
<accession>A0A0V1KI39</accession>
<dbReference type="Proteomes" id="UP000054721">
    <property type="component" value="Unassembled WGS sequence"/>
</dbReference>
<evidence type="ECO:0000313" key="1">
    <source>
        <dbReference type="EMBL" id="KRZ46888.1"/>
    </source>
</evidence>
<evidence type="ECO:0000313" key="2">
    <source>
        <dbReference type="Proteomes" id="UP000054721"/>
    </source>
</evidence>